<keyword evidence="3 4" id="KW-0732">Signal</keyword>
<comment type="caution">
    <text evidence="5">The sequence shown here is derived from an EMBL/GenBank/DDBJ whole genome shotgun (WGS) entry which is preliminary data.</text>
</comment>
<dbReference type="GO" id="GO:0015768">
    <property type="term" value="P:maltose transport"/>
    <property type="evidence" value="ECO:0007669"/>
    <property type="project" value="TreeGrafter"/>
</dbReference>
<protein>
    <submittedName>
        <fullName evidence="5">Extracellular solute-binding protein</fullName>
    </submittedName>
</protein>
<dbReference type="AlphaFoldDB" id="A0AAJ1RDD8"/>
<evidence type="ECO:0000256" key="4">
    <source>
        <dbReference type="SAM" id="SignalP"/>
    </source>
</evidence>
<dbReference type="PANTHER" id="PTHR30061:SF50">
    <property type="entry name" value="MALTOSE_MALTODEXTRIN-BINDING PERIPLASMIC PROTEIN"/>
    <property type="match status" value="1"/>
</dbReference>
<feature type="signal peptide" evidence="4">
    <location>
        <begin position="1"/>
        <end position="33"/>
    </location>
</feature>
<feature type="chain" id="PRO_5042563975" evidence="4">
    <location>
        <begin position="34"/>
        <end position="423"/>
    </location>
</feature>
<keyword evidence="2" id="KW-0813">Transport</keyword>
<name>A0AAJ1RDD8_9LACO</name>
<accession>A0AAJ1RDD8</accession>
<dbReference type="Proteomes" id="UP001167919">
    <property type="component" value="Unassembled WGS sequence"/>
</dbReference>
<dbReference type="SUPFAM" id="SSF53850">
    <property type="entry name" value="Periplasmic binding protein-like II"/>
    <property type="match status" value="1"/>
</dbReference>
<proteinExistence type="inferred from homology"/>
<sequence length="423" mass="46469">MKISKTVSKMLASFAVLGSLSGIVLITNNQAYAAQNFKGEKLKIGTWNGADTEQAGLKKLIKGFEKKTGAKITQKVYTNYRTQISADFAARKAPDAFYMDSSDYPWFISQGVLSKLSKKQMQVPKFYSTLIKAFETKGNLYGVPKDDSTLGLLVNKKIFSKVGVDPKTIPTSYETLIKWLPGFQAKLDKAYGKGKVTAMTYNQDMARNYQIMTVNGGKPIKANGTPNLASKKVVVNLNLYKKLVATGAVATAKDLGSGDNGTAFGTGKVAMTEEGNWTYQVQKKQYKTDFEVLPMLSYQGKRRGMIFTVGWGENAESKNKKLASSWIQYVTSKKSMATWAKTVGVMPSRPDVAKAIHLSDDSSLKTWFAATKYSTVWQAGTSLVTLNTSYQNFINDAVTGKTTIQKAMKQADRQAQAAINKSK</sequence>
<reference evidence="5" key="1">
    <citation type="submission" date="2019-01" db="EMBL/GenBank/DDBJ databases">
        <title>Oenococcus sicerae UCMA17102.</title>
        <authorList>
            <person name="Cousin F.J."/>
            <person name="Le Guellec R."/>
            <person name="Cretenet M."/>
        </authorList>
    </citation>
    <scope>NUCLEOTIDE SEQUENCE</scope>
    <source>
        <strain evidence="5">UCMA17102</strain>
    </source>
</reference>
<evidence type="ECO:0000313" key="6">
    <source>
        <dbReference type="Proteomes" id="UP001167919"/>
    </source>
</evidence>
<dbReference type="Gene3D" id="3.40.190.10">
    <property type="entry name" value="Periplasmic binding protein-like II"/>
    <property type="match status" value="1"/>
</dbReference>
<dbReference type="GO" id="GO:1901982">
    <property type="term" value="F:maltose binding"/>
    <property type="evidence" value="ECO:0007669"/>
    <property type="project" value="TreeGrafter"/>
</dbReference>
<dbReference type="PANTHER" id="PTHR30061">
    <property type="entry name" value="MALTOSE-BINDING PERIPLASMIC PROTEIN"/>
    <property type="match status" value="1"/>
</dbReference>
<gene>
    <name evidence="5" type="ORF">EVC35_08105</name>
</gene>
<organism evidence="5 6">
    <name type="scientific">Oenococcus sicerae</name>
    <dbReference type="NCBI Taxonomy" id="2203724"/>
    <lineage>
        <taxon>Bacteria</taxon>
        <taxon>Bacillati</taxon>
        <taxon>Bacillota</taxon>
        <taxon>Bacilli</taxon>
        <taxon>Lactobacillales</taxon>
        <taxon>Lactobacillaceae</taxon>
        <taxon>Oenococcus</taxon>
    </lineage>
</organism>
<dbReference type="Pfam" id="PF13416">
    <property type="entry name" value="SBP_bac_8"/>
    <property type="match status" value="1"/>
</dbReference>
<evidence type="ECO:0000256" key="2">
    <source>
        <dbReference type="ARBA" id="ARBA00022448"/>
    </source>
</evidence>
<comment type="similarity">
    <text evidence="1">Belongs to the bacterial solute-binding protein 1 family.</text>
</comment>
<evidence type="ECO:0000256" key="3">
    <source>
        <dbReference type="ARBA" id="ARBA00022729"/>
    </source>
</evidence>
<dbReference type="GO" id="GO:0042956">
    <property type="term" value="P:maltodextrin transmembrane transport"/>
    <property type="evidence" value="ECO:0007669"/>
    <property type="project" value="TreeGrafter"/>
</dbReference>
<evidence type="ECO:0000313" key="5">
    <source>
        <dbReference type="EMBL" id="MDN6900945.1"/>
    </source>
</evidence>
<dbReference type="EMBL" id="SDWY01000005">
    <property type="protein sequence ID" value="MDN6900945.1"/>
    <property type="molecule type" value="Genomic_DNA"/>
</dbReference>
<dbReference type="RefSeq" id="WP_301711469.1">
    <property type="nucleotide sequence ID" value="NZ_SDWY01000005.1"/>
</dbReference>
<evidence type="ECO:0000256" key="1">
    <source>
        <dbReference type="ARBA" id="ARBA00008520"/>
    </source>
</evidence>
<dbReference type="InterPro" id="IPR006059">
    <property type="entry name" value="SBP"/>
</dbReference>
<dbReference type="GO" id="GO:0055052">
    <property type="term" value="C:ATP-binding cassette (ABC) transporter complex, substrate-binding subunit-containing"/>
    <property type="evidence" value="ECO:0007669"/>
    <property type="project" value="TreeGrafter"/>
</dbReference>